<name>A0ABY8IIZ5_9HYPH</name>
<gene>
    <name evidence="1" type="ORF">PR018_01965</name>
</gene>
<evidence type="ECO:0008006" key="3">
    <source>
        <dbReference type="Google" id="ProtNLM"/>
    </source>
</evidence>
<dbReference type="EMBL" id="CP117267">
    <property type="protein sequence ID" value="WFS23317.1"/>
    <property type="molecule type" value="Genomic_DNA"/>
</dbReference>
<dbReference type="RefSeq" id="WP_142824148.1">
    <property type="nucleotide sequence ID" value="NZ_CP117267.1"/>
</dbReference>
<proteinExistence type="predicted"/>
<reference evidence="1" key="1">
    <citation type="journal article" date="2019" name="Phytopathology">
        <title>A Novel Group of Rhizobium tumorigenes-Like Agrobacteria Associated with Crown Gall Disease of Rhododendron and Blueberry.</title>
        <authorList>
            <person name="Kuzmanovic N."/>
            <person name="Behrens P."/>
            <person name="Idczak E."/>
            <person name="Wagner S."/>
            <person name="Gotz M."/>
            <person name="Sproer C."/>
            <person name="Bunk B."/>
            <person name="Overmann J."/>
            <person name="Smalla K."/>
        </authorList>
    </citation>
    <scope>NUCLEOTIDE SEQUENCE</scope>
    <source>
        <strain evidence="1">Rho-6.2</strain>
    </source>
</reference>
<reference evidence="1" key="2">
    <citation type="journal article" date="2023" name="MicrobiologyOpen">
        <title>Genomics of the tumorigenes clade of the family Rhizobiaceae and description of Rhizobium rhododendri sp. nov.</title>
        <authorList>
            <person name="Kuzmanovic N."/>
            <person name="diCenzo G.C."/>
            <person name="Bunk B."/>
            <person name="Sproeer C."/>
            <person name="Fruehling A."/>
            <person name="Neumann-Schaal M."/>
            <person name="Overmann J."/>
            <person name="Smalla K."/>
        </authorList>
    </citation>
    <scope>NUCLEOTIDE SEQUENCE</scope>
    <source>
        <strain evidence="1">Rho-6.2</strain>
    </source>
</reference>
<evidence type="ECO:0000313" key="1">
    <source>
        <dbReference type="EMBL" id="WFS23317.1"/>
    </source>
</evidence>
<keyword evidence="2" id="KW-1185">Reference proteome</keyword>
<organism evidence="1 2">
    <name type="scientific">Rhizobium rhododendri</name>
    <dbReference type="NCBI Taxonomy" id="2506430"/>
    <lineage>
        <taxon>Bacteria</taxon>
        <taxon>Pseudomonadati</taxon>
        <taxon>Pseudomonadota</taxon>
        <taxon>Alphaproteobacteria</taxon>
        <taxon>Hyphomicrobiales</taxon>
        <taxon>Rhizobiaceae</taxon>
        <taxon>Rhizobium/Agrobacterium group</taxon>
        <taxon>Rhizobium</taxon>
    </lineage>
</organism>
<protein>
    <recommendedName>
        <fullName evidence="3">Type II toxin-antitoxin system ParD family antitoxin</fullName>
    </recommendedName>
</protein>
<dbReference type="Proteomes" id="UP000318939">
    <property type="component" value="Chromosome"/>
</dbReference>
<sequence>MNVKTEITLTEDYLRYAERLVEEGIYPSISSVVEAGIARMMLQNETSAEDPVGLTDEIRRRMALPVGDWLPWDGADMAERVKKKLSAQHNM</sequence>
<accession>A0ABY8IIZ5</accession>
<evidence type="ECO:0000313" key="2">
    <source>
        <dbReference type="Proteomes" id="UP000318939"/>
    </source>
</evidence>